<dbReference type="PANTHER" id="PTHR47432:SF1">
    <property type="entry name" value="CELL WALL ASSEMBLY REGULATOR SMI1"/>
    <property type="match status" value="1"/>
</dbReference>
<reference evidence="2 3" key="1">
    <citation type="submission" date="2019-07" db="EMBL/GenBank/DDBJ databases">
        <title>Complete Genome Sequence and Methylome Analysis of Nocardia otitidis-caviarum NEB252.</title>
        <authorList>
            <person name="Fomenkov A."/>
            <person name="Anton B.P."/>
            <person name="Vincze T."/>
            <person name="Roberts R.J."/>
        </authorList>
    </citation>
    <scope>NUCLEOTIDE SEQUENCE [LARGE SCALE GENOMIC DNA]</scope>
    <source>
        <strain evidence="2 3">NEB252</strain>
    </source>
</reference>
<dbReference type="InterPro" id="IPR051873">
    <property type="entry name" value="KNR4/SMI1_regulator"/>
</dbReference>
<sequence>MQAVDLFELYVSWLRNNAPMAYDNLSPPATATELDILEEALGQALPNEVKDVLKRHNGQLSVITPAGDHGVPCIPTLNFLSTKHIQEAWSHWSTYWDYPEDLERVNKFGGVFPGAEGIIKPLFTSPGWIPLWADPIDRQYVGLDLDPGPHGKRGQIINFGIDDEIHFICASSFTELLEILLEEVHSGIWQPSESWSGPWFGSPDEQFTNALFKRFQTKMQLNDS</sequence>
<evidence type="ECO:0000313" key="3">
    <source>
        <dbReference type="Proteomes" id="UP000317039"/>
    </source>
</evidence>
<name>A0A516NVV5_9NOCA</name>
<dbReference type="SUPFAM" id="SSF160631">
    <property type="entry name" value="SMI1/KNR4-like"/>
    <property type="match status" value="1"/>
</dbReference>
<feature type="domain" description="Knr4/Smi1-like" evidence="1">
    <location>
        <begin position="28"/>
        <end position="179"/>
    </location>
</feature>
<protein>
    <recommendedName>
        <fullName evidence="1">Knr4/Smi1-like domain-containing protein</fullName>
    </recommendedName>
</protein>
<evidence type="ECO:0000313" key="2">
    <source>
        <dbReference type="EMBL" id="QDP83042.1"/>
    </source>
</evidence>
<dbReference type="EMBL" id="CP041695">
    <property type="protein sequence ID" value="QDP83042.1"/>
    <property type="molecule type" value="Genomic_DNA"/>
</dbReference>
<dbReference type="SMART" id="SM00860">
    <property type="entry name" value="SMI1_KNR4"/>
    <property type="match status" value="1"/>
</dbReference>
<dbReference type="Proteomes" id="UP000317039">
    <property type="component" value="Chromosome"/>
</dbReference>
<dbReference type="InterPro" id="IPR018958">
    <property type="entry name" value="Knr4/Smi1-like_dom"/>
</dbReference>
<dbReference type="Gene3D" id="3.40.1580.10">
    <property type="entry name" value="SMI1/KNR4-like"/>
    <property type="match status" value="1"/>
</dbReference>
<dbReference type="InterPro" id="IPR037883">
    <property type="entry name" value="Knr4/Smi1-like_sf"/>
</dbReference>
<dbReference type="AlphaFoldDB" id="A0A516NVV5"/>
<dbReference type="PANTHER" id="PTHR47432">
    <property type="entry name" value="CELL WALL ASSEMBLY REGULATOR SMI1"/>
    <property type="match status" value="1"/>
</dbReference>
<dbReference type="KEGG" id="nod:FOH10_34310"/>
<accession>A0A516NVV5</accession>
<dbReference type="Pfam" id="PF09346">
    <property type="entry name" value="SMI1_KNR4"/>
    <property type="match status" value="1"/>
</dbReference>
<gene>
    <name evidence="2" type="ORF">FOH10_34310</name>
</gene>
<organism evidence="2 3">
    <name type="scientific">Nocardia otitidiscaviarum</name>
    <dbReference type="NCBI Taxonomy" id="1823"/>
    <lineage>
        <taxon>Bacteria</taxon>
        <taxon>Bacillati</taxon>
        <taxon>Actinomycetota</taxon>
        <taxon>Actinomycetes</taxon>
        <taxon>Mycobacteriales</taxon>
        <taxon>Nocardiaceae</taxon>
        <taxon>Nocardia</taxon>
    </lineage>
</organism>
<evidence type="ECO:0000259" key="1">
    <source>
        <dbReference type="SMART" id="SM00860"/>
    </source>
</evidence>
<proteinExistence type="predicted"/>
<dbReference type="GO" id="GO:0043332">
    <property type="term" value="C:mating projection tip"/>
    <property type="evidence" value="ECO:0007669"/>
    <property type="project" value="TreeGrafter"/>
</dbReference>